<proteinExistence type="predicted"/>
<dbReference type="Proteomes" id="UP000810292">
    <property type="component" value="Unassembled WGS sequence"/>
</dbReference>
<comment type="caution">
    <text evidence="1">The sequence shown here is derived from an EMBL/GenBank/DDBJ whole genome shotgun (WGS) entry which is preliminary data.</text>
</comment>
<feature type="non-terminal residue" evidence="1">
    <location>
        <position position="113"/>
    </location>
</feature>
<evidence type="ECO:0000313" key="1">
    <source>
        <dbReference type="EMBL" id="MBO8470035.1"/>
    </source>
</evidence>
<dbReference type="Gene3D" id="1.20.5.340">
    <property type="match status" value="1"/>
</dbReference>
<organism evidence="1 2">
    <name type="scientific">Candidatus Ornithospirochaeta stercoravium</name>
    <dbReference type="NCBI Taxonomy" id="2840897"/>
    <lineage>
        <taxon>Bacteria</taxon>
        <taxon>Pseudomonadati</taxon>
        <taxon>Spirochaetota</taxon>
        <taxon>Spirochaetia</taxon>
        <taxon>Spirochaetales</taxon>
        <taxon>Spirochaetaceae</taxon>
        <taxon>Spirochaetaceae incertae sedis</taxon>
        <taxon>Candidatus Ornithospirochaeta</taxon>
    </lineage>
</organism>
<reference evidence="1" key="1">
    <citation type="submission" date="2020-10" db="EMBL/GenBank/DDBJ databases">
        <authorList>
            <person name="Gilroy R."/>
        </authorList>
    </citation>
    <scope>NUCLEOTIDE SEQUENCE</scope>
    <source>
        <strain evidence="1">14700</strain>
    </source>
</reference>
<reference evidence="1" key="2">
    <citation type="journal article" date="2021" name="PeerJ">
        <title>Extensive microbial diversity within the chicken gut microbiome revealed by metagenomics and culture.</title>
        <authorList>
            <person name="Gilroy R."/>
            <person name="Ravi A."/>
            <person name="Getino M."/>
            <person name="Pursley I."/>
            <person name="Horton D.L."/>
            <person name="Alikhan N.F."/>
            <person name="Baker D."/>
            <person name="Gharbi K."/>
            <person name="Hall N."/>
            <person name="Watson M."/>
            <person name="Adriaenssens E.M."/>
            <person name="Foster-Nyarko E."/>
            <person name="Jarju S."/>
            <person name="Secka A."/>
            <person name="Antonio M."/>
            <person name="Oren A."/>
            <person name="Chaudhuri R.R."/>
            <person name="La Ragione R."/>
            <person name="Hildebrand F."/>
            <person name="Pallen M.J."/>
        </authorList>
    </citation>
    <scope>NUCLEOTIDE SEQUENCE</scope>
    <source>
        <strain evidence="1">14700</strain>
    </source>
</reference>
<name>A0A9D9IDA1_9SPIO</name>
<protein>
    <recommendedName>
        <fullName evidence="3">Cell division protein ZapB</fullName>
    </recommendedName>
</protein>
<evidence type="ECO:0000313" key="2">
    <source>
        <dbReference type="Proteomes" id="UP000810292"/>
    </source>
</evidence>
<dbReference type="AlphaFoldDB" id="A0A9D9IDA1"/>
<evidence type="ECO:0008006" key="3">
    <source>
        <dbReference type="Google" id="ProtNLM"/>
    </source>
</evidence>
<accession>A0A9D9IDA1</accession>
<gene>
    <name evidence="1" type="ORF">IAA72_09695</name>
</gene>
<sequence>MTTIESSKLLLMRVQKAVGLINRLRSENKELQTRFNLVNTHNEELQELYDKLSTDQAAIDQAITAALDELDTTLGDLSGFEDFGTLDSEELADAEDFSAGLDTEDMDIETFED</sequence>
<dbReference type="EMBL" id="JADIMF010000155">
    <property type="protein sequence ID" value="MBO8470035.1"/>
    <property type="molecule type" value="Genomic_DNA"/>
</dbReference>